<dbReference type="EMBL" id="AMXE01000010">
    <property type="protein sequence ID" value="ENO89724.1"/>
    <property type="molecule type" value="Genomic_DNA"/>
</dbReference>
<comment type="catalytic activity">
    <reaction evidence="1 17">
        <text>a 1,2-diacyl-sn-glycero-3-phosphocholine + H2O = a 2-acyl-sn-glycero-3-phosphocholine + a fatty acid + H(+)</text>
        <dbReference type="Rhea" id="RHEA:18689"/>
        <dbReference type="ChEBI" id="CHEBI:15377"/>
        <dbReference type="ChEBI" id="CHEBI:15378"/>
        <dbReference type="ChEBI" id="CHEBI:28868"/>
        <dbReference type="ChEBI" id="CHEBI:57643"/>
        <dbReference type="ChEBI" id="CHEBI:57875"/>
        <dbReference type="EC" id="3.1.1.32"/>
    </reaction>
</comment>
<evidence type="ECO:0000256" key="11">
    <source>
        <dbReference type="ARBA" id="ARBA00022963"/>
    </source>
</evidence>
<evidence type="ECO:0000256" key="17">
    <source>
        <dbReference type="RuleBase" id="RU366027"/>
    </source>
</evidence>
<dbReference type="Pfam" id="PF02253">
    <property type="entry name" value="PLA1"/>
    <property type="match status" value="1"/>
</dbReference>
<protein>
    <recommendedName>
        <fullName evidence="17">Phospholipase A1</fullName>
        <ecNumber evidence="17">3.1.1.32</ecNumber>
        <ecNumber evidence="17">3.1.1.4</ecNumber>
    </recommendedName>
    <alternativeName>
        <fullName evidence="17">Phosphatidylcholine 1-acylhydrolase</fullName>
    </alternativeName>
</protein>
<reference evidence="18 19" key="1">
    <citation type="submission" date="2012-09" db="EMBL/GenBank/DDBJ databases">
        <title>Draft Genome Sequences of 6 Strains from Genus Thauera.</title>
        <authorList>
            <person name="Liu B."/>
            <person name="Shapleigh J.P."/>
            <person name="Frostegard A.H."/>
        </authorList>
    </citation>
    <scope>NUCLEOTIDE SEQUENCE [LARGE SCALE GENOMIC DNA]</scope>
    <source>
        <strain evidence="19">47Lol / DSM 12138</strain>
    </source>
</reference>
<evidence type="ECO:0000256" key="15">
    <source>
        <dbReference type="PIRSR" id="PIRSR603187-1"/>
    </source>
</evidence>
<keyword evidence="6" id="KW-0812">Transmembrane</keyword>
<dbReference type="PANTHER" id="PTHR40457:SF1">
    <property type="entry name" value="PHOSPHOLIPASE A1"/>
    <property type="match status" value="1"/>
</dbReference>
<comment type="function">
    <text evidence="17">Hydrolysis of phosphatidylcholine with phospholipase A2 (EC 3.1.1.4) and phospholipase A1 (EC 3.1.1.32) activities.</text>
</comment>
<feature type="active site" description="Nucleophile" evidence="15">
    <location>
        <position position="242"/>
    </location>
</feature>
<evidence type="ECO:0000256" key="16">
    <source>
        <dbReference type="PIRSR" id="PIRSR603187-2"/>
    </source>
</evidence>
<evidence type="ECO:0000256" key="5">
    <source>
        <dbReference type="ARBA" id="ARBA00022452"/>
    </source>
</evidence>
<dbReference type="SUPFAM" id="SSF56931">
    <property type="entry name" value="Outer membrane phospholipase A (OMPLA)"/>
    <property type="match status" value="1"/>
</dbReference>
<dbReference type="EC" id="3.1.1.32" evidence="17"/>
<evidence type="ECO:0000256" key="9">
    <source>
        <dbReference type="ARBA" id="ARBA00022801"/>
    </source>
</evidence>
<evidence type="ECO:0000256" key="6">
    <source>
        <dbReference type="ARBA" id="ARBA00022692"/>
    </source>
</evidence>
<comment type="catalytic activity">
    <reaction evidence="2 17">
        <text>a 1,2-diacyl-sn-glycero-3-phosphocholine + H2O = a 1-acyl-sn-glycero-3-phosphocholine + a fatty acid + H(+)</text>
        <dbReference type="Rhea" id="RHEA:15801"/>
        <dbReference type="ChEBI" id="CHEBI:15377"/>
        <dbReference type="ChEBI" id="CHEBI:15378"/>
        <dbReference type="ChEBI" id="CHEBI:28868"/>
        <dbReference type="ChEBI" id="CHEBI:57643"/>
        <dbReference type="ChEBI" id="CHEBI:58168"/>
        <dbReference type="EC" id="3.1.1.4"/>
    </reaction>
</comment>
<dbReference type="GO" id="GO:0016042">
    <property type="term" value="P:lipid catabolic process"/>
    <property type="evidence" value="ECO:0007669"/>
    <property type="project" value="UniProtKB-KW"/>
</dbReference>
<keyword evidence="13" id="KW-0472">Membrane</keyword>
<evidence type="ECO:0000256" key="1">
    <source>
        <dbReference type="ARBA" id="ARBA00000111"/>
    </source>
</evidence>
<evidence type="ECO:0000256" key="3">
    <source>
        <dbReference type="ARBA" id="ARBA00010525"/>
    </source>
</evidence>
<evidence type="ECO:0000256" key="14">
    <source>
        <dbReference type="ARBA" id="ARBA00023237"/>
    </source>
</evidence>
<feature type="binding site" description="in dimeric form" evidence="16">
    <location>
        <position position="250"/>
    </location>
    <ligand>
        <name>Ca(2+)</name>
        <dbReference type="ChEBI" id="CHEBI:29108"/>
        <label>1</label>
    </ligand>
</feature>
<accession>N6ZC13</accession>
<organism evidence="18 19">
    <name type="scientific">Thauera linaloolentis (strain DSM 12138 / JCM 21573 / CCUG 41526 / CIP 105981 / IAM 15112 / NBRC 102519 / 47Lol)</name>
    <dbReference type="NCBI Taxonomy" id="1123367"/>
    <lineage>
        <taxon>Bacteria</taxon>
        <taxon>Pseudomonadati</taxon>
        <taxon>Pseudomonadota</taxon>
        <taxon>Betaproteobacteria</taxon>
        <taxon>Rhodocyclales</taxon>
        <taxon>Zoogloeaceae</taxon>
        <taxon>Thauera</taxon>
    </lineage>
</organism>
<dbReference type="Gene3D" id="2.40.230.10">
    <property type="entry name" value="Phospholipase A1"/>
    <property type="match status" value="1"/>
</dbReference>
<dbReference type="GO" id="GO:0009279">
    <property type="term" value="C:cell outer membrane"/>
    <property type="evidence" value="ECO:0007669"/>
    <property type="project" value="UniProtKB-SubCell"/>
</dbReference>
<evidence type="ECO:0000313" key="19">
    <source>
        <dbReference type="Proteomes" id="UP000013232"/>
    </source>
</evidence>
<evidence type="ECO:0000256" key="4">
    <source>
        <dbReference type="ARBA" id="ARBA00011702"/>
    </source>
</evidence>
<dbReference type="RefSeq" id="WP_004334530.1">
    <property type="nucleotide sequence ID" value="NZ_AMXE01000010.1"/>
</dbReference>
<dbReference type="GO" id="GO:0008970">
    <property type="term" value="F:phospholipase A1 activity"/>
    <property type="evidence" value="ECO:0007669"/>
    <property type="project" value="UniProtKB-EC"/>
</dbReference>
<comment type="cofactor">
    <cofactor evidence="17">
        <name>Ca(2+)</name>
        <dbReference type="ChEBI" id="CHEBI:29108"/>
    </cofactor>
    <text evidence="17">Binds 1 Ca(2+) ion per monomer. In the dimeric form the Ca(2+) is bound by different amino acids with binding of each Ca(2+) shared with ligands coming from each monomer. The Ca(2+) ion may have a role in catalysis.</text>
</comment>
<evidence type="ECO:0000256" key="8">
    <source>
        <dbReference type="ARBA" id="ARBA00022729"/>
    </source>
</evidence>
<evidence type="ECO:0000256" key="7">
    <source>
        <dbReference type="ARBA" id="ARBA00022723"/>
    </source>
</evidence>
<dbReference type="GO" id="GO:0046872">
    <property type="term" value="F:metal ion binding"/>
    <property type="evidence" value="ECO:0007669"/>
    <property type="project" value="UniProtKB-KW"/>
</dbReference>
<keyword evidence="10 16" id="KW-0106">Calcium</keyword>
<keyword evidence="8" id="KW-0732">Signal</keyword>
<dbReference type="Proteomes" id="UP000013232">
    <property type="component" value="Unassembled WGS sequence"/>
</dbReference>
<sequence>MLGFTSLPALASGWLLASPEPRVVPGQSFGVVVIGLPDGADLPERLPAQIELPDGGPRIALELVAAAPADERSRQRRYLGRWPDEVVGFATLSLQDAASARIVMDAGAAVRTPVQTAQAAAASGGDTVIPAAATASAAVAPSALGAHEPMYFLVGGEDPVSARFQFSFRYRVFDDHGVVAEHFPVARGLYFGFTQTSLWDLESDSKPFRDTSFRPSLFYRWHVSDPERGGFFALSGGYEHESNGEDDEDSRSIDTLFLKAEGRYYLDDGLTYFGLEPKVWTYLDRDDNPDIARYRGYAELGLRYGKEDGLMLTSLLRRGTAGKMRRQFDLSYPLRRSIFSGVGAFIHLQYLGGYGETLLDYDKHKDGQWRIGISLVR</sequence>
<keyword evidence="11 17" id="KW-0442">Lipid degradation</keyword>
<dbReference type="InterPro" id="IPR036541">
    <property type="entry name" value="PLipase_A1_sf"/>
</dbReference>
<feature type="binding site" description="in dimeric form" evidence="16">
    <location>
        <position position="205"/>
    </location>
    <ligand>
        <name>Ca(2+)</name>
        <dbReference type="ChEBI" id="CHEBI:29108"/>
        <label>1</label>
    </ligand>
</feature>
<dbReference type="AlphaFoldDB" id="N6ZC13"/>
<dbReference type="GO" id="GO:0004623">
    <property type="term" value="F:phospholipase A2 activity"/>
    <property type="evidence" value="ECO:0007669"/>
    <property type="project" value="UniProtKB-EC"/>
</dbReference>
<evidence type="ECO:0000313" key="18">
    <source>
        <dbReference type="EMBL" id="ENO89724.1"/>
    </source>
</evidence>
<evidence type="ECO:0000256" key="13">
    <source>
        <dbReference type="ARBA" id="ARBA00023136"/>
    </source>
</evidence>
<feature type="binding site" description="in dimeric form" evidence="16">
    <location>
        <position position="287"/>
    </location>
    <ligand>
        <name>Ca(2+)</name>
        <dbReference type="ChEBI" id="CHEBI:29108"/>
        <label>1</label>
    </ligand>
</feature>
<keyword evidence="14 17" id="KW-0998">Cell outer membrane</keyword>
<keyword evidence="19" id="KW-1185">Reference proteome</keyword>
<dbReference type="InterPro" id="IPR003187">
    <property type="entry name" value="PLipase_A1"/>
</dbReference>
<dbReference type="EC" id="3.1.1.4" evidence="17"/>
<dbReference type="eggNOG" id="COG2829">
    <property type="taxonomic scope" value="Bacteria"/>
</dbReference>
<evidence type="ECO:0000256" key="12">
    <source>
        <dbReference type="ARBA" id="ARBA00023098"/>
    </source>
</evidence>
<evidence type="ECO:0000256" key="2">
    <source>
        <dbReference type="ARBA" id="ARBA00001604"/>
    </source>
</evidence>
<feature type="active site" description="Proton acceptor" evidence="15">
    <location>
        <position position="240"/>
    </location>
</feature>
<comment type="subcellular location">
    <subcellularLocation>
        <location evidence="17">Cell outer membrane</location>
        <topology evidence="17">Multi-pass membrane protein</topology>
    </subcellularLocation>
    <text evidence="17">One of the very few enzymes located there.</text>
</comment>
<comment type="caution">
    <text evidence="18">The sequence shown here is derived from an EMBL/GenBank/DDBJ whole genome shotgun (WGS) entry which is preliminary data.</text>
</comment>
<keyword evidence="7 16" id="KW-0479">Metal-binding</keyword>
<keyword evidence="5" id="KW-1134">Transmembrane beta strand</keyword>
<evidence type="ECO:0000256" key="10">
    <source>
        <dbReference type="ARBA" id="ARBA00022837"/>
    </source>
</evidence>
<proteinExistence type="inferred from homology"/>
<comment type="subunit">
    <text evidence="4 17">Homodimer; dimerization is reversible, and the dimeric form is the active one.</text>
</comment>
<comment type="similarity">
    <text evidence="3 17">Belongs to the phospholipase A1 family.</text>
</comment>
<dbReference type="PRINTS" id="PR01486">
    <property type="entry name" value="PHPHLIPASEA1"/>
</dbReference>
<keyword evidence="9 17" id="KW-0378">Hydrolase</keyword>
<dbReference type="PANTHER" id="PTHR40457">
    <property type="entry name" value="PHOSPHOLIPASE A1"/>
    <property type="match status" value="1"/>
</dbReference>
<gene>
    <name evidence="18" type="ORF">C666_04745</name>
</gene>
<dbReference type="STRING" id="1123367.GCA_000621305_01946"/>
<keyword evidence="12 17" id="KW-0443">Lipid metabolism</keyword>
<name>N6ZC13_THAL4</name>